<comment type="caution">
    <text evidence="2">The sequence shown here is derived from an EMBL/GenBank/DDBJ whole genome shotgun (WGS) entry which is preliminary data.</text>
</comment>
<evidence type="ECO:0000313" key="3">
    <source>
        <dbReference type="Proteomes" id="UP000266234"/>
    </source>
</evidence>
<name>A0A395SFD1_9HYPO</name>
<protein>
    <submittedName>
        <fullName evidence="2">Uncharacterized protein</fullName>
    </submittedName>
</protein>
<feature type="compositionally biased region" description="Polar residues" evidence="1">
    <location>
        <begin position="450"/>
        <end position="467"/>
    </location>
</feature>
<dbReference type="AlphaFoldDB" id="A0A395SFD1"/>
<feature type="compositionally biased region" description="Polar residues" evidence="1">
    <location>
        <begin position="399"/>
        <end position="423"/>
    </location>
</feature>
<dbReference type="STRING" id="694270.A0A395SFD1"/>
<feature type="compositionally biased region" description="Polar residues" evidence="1">
    <location>
        <begin position="375"/>
        <end position="389"/>
    </location>
</feature>
<evidence type="ECO:0000313" key="2">
    <source>
        <dbReference type="EMBL" id="RGP71100.1"/>
    </source>
</evidence>
<reference evidence="2 3" key="1">
    <citation type="journal article" date="2018" name="PLoS Pathog.">
        <title>Evolution of structural diversity of trichothecenes, a family of toxins produced by plant pathogenic and entomopathogenic fungi.</title>
        <authorList>
            <person name="Proctor R.H."/>
            <person name="McCormick S.P."/>
            <person name="Kim H.S."/>
            <person name="Cardoza R.E."/>
            <person name="Stanley A.M."/>
            <person name="Lindo L."/>
            <person name="Kelly A."/>
            <person name="Brown D.W."/>
            <person name="Lee T."/>
            <person name="Vaughan M.M."/>
            <person name="Alexander N.J."/>
            <person name="Busman M."/>
            <person name="Gutierrez S."/>
        </authorList>
    </citation>
    <scope>NUCLEOTIDE SEQUENCE [LARGE SCALE GENOMIC DNA]</scope>
    <source>
        <strain evidence="2 3">NRRL 20695</strain>
    </source>
</reference>
<gene>
    <name evidence="2" type="ORF">FLONG3_7228</name>
</gene>
<feature type="compositionally biased region" description="Low complexity" evidence="1">
    <location>
        <begin position="424"/>
        <end position="435"/>
    </location>
</feature>
<dbReference type="EMBL" id="PXOG01000163">
    <property type="protein sequence ID" value="RGP71100.1"/>
    <property type="molecule type" value="Genomic_DNA"/>
</dbReference>
<feature type="region of interest" description="Disordered" evidence="1">
    <location>
        <begin position="327"/>
        <end position="346"/>
    </location>
</feature>
<organism evidence="2 3">
    <name type="scientific">Fusarium longipes</name>
    <dbReference type="NCBI Taxonomy" id="694270"/>
    <lineage>
        <taxon>Eukaryota</taxon>
        <taxon>Fungi</taxon>
        <taxon>Dikarya</taxon>
        <taxon>Ascomycota</taxon>
        <taxon>Pezizomycotina</taxon>
        <taxon>Sordariomycetes</taxon>
        <taxon>Hypocreomycetidae</taxon>
        <taxon>Hypocreales</taxon>
        <taxon>Nectriaceae</taxon>
        <taxon>Fusarium</taxon>
    </lineage>
</organism>
<feature type="region of interest" description="Disordered" evidence="1">
    <location>
        <begin position="152"/>
        <end position="208"/>
    </location>
</feature>
<dbReference type="Proteomes" id="UP000266234">
    <property type="component" value="Unassembled WGS sequence"/>
</dbReference>
<proteinExistence type="predicted"/>
<accession>A0A395SFD1</accession>
<dbReference type="OrthoDB" id="5421216at2759"/>
<feature type="region of interest" description="Disordered" evidence="1">
    <location>
        <begin position="356"/>
        <end position="521"/>
    </location>
</feature>
<keyword evidence="3" id="KW-1185">Reference proteome</keyword>
<feature type="region of interest" description="Disordered" evidence="1">
    <location>
        <begin position="283"/>
        <end position="322"/>
    </location>
</feature>
<evidence type="ECO:0000256" key="1">
    <source>
        <dbReference type="SAM" id="MobiDB-lite"/>
    </source>
</evidence>
<feature type="compositionally biased region" description="Low complexity" evidence="1">
    <location>
        <begin position="165"/>
        <end position="176"/>
    </location>
</feature>
<sequence length="521" mass="54293">MRYHLPAGVLLLSFGDCTYNPDTTTPECVSACSHSLMLHHDISTPESLCNDMAIQQRMFLCLASSCDDQYGQALADTVLTCARYGATISNLFPVQVHTDLLVSKQLFSLHARSDTAIFGFDNRFSLSIDCEAGSDGVLTLSLPDPTVYSNIQPASDGALIPPRPSSSDTNSWSSPPYTDPESKTDAPPKGSTAPNIQQPGLADGEVSAGSLPVCDGGCSGHSPAGPAFESHENHLCLTILLQDPSCFSANQPSICTSASAHTSVQDPLPATDPALGPVNTPYAGEQGATPPAGTIPYNDGVTDNNEDSPDEPPTSGVCPQLSTSLKFPQISPSRTENVTGPDTNIPSNDCMTYEGALGPHPEGATADGPVPSGQPWLSSNEDVSTTATVSLGRPPYSGYQDTSINTQFIPSPCQTGEDSNAFASGSGDAGSVNSGGSSGPSDLDPRLSCHTISLTQLPDLSQPTGSDNMGDPHDSPHAVITHVEHTATSIVTTDGRKNQDQELGTLTSDMKDQQDTLVSDA</sequence>